<dbReference type="OrthoDB" id="910296at2"/>
<protein>
    <recommendedName>
        <fullName evidence="2">Outer membrane protein beta-barrel domain-containing protein</fullName>
    </recommendedName>
</protein>
<proteinExistence type="predicted"/>
<gene>
    <name evidence="3" type="ordered locus">Poras_0610</name>
</gene>
<feature type="compositionally biased region" description="Low complexity" evidence="1">
    <location>
        <begin position="59"/>
        <end position="75"/>
    </location>
</feature>
<accession>F4KJB7</accession>
<dbReference type="InterPro" id="IPR041700">
    <property type="entry name" value="OMP_b-brl_3"/>
</dbReference>
<dbReference type="eggNOG" id="COG4771">
    <property type="taxonomic scope" value="Bacteria"/>
</dbReference>
<feature type="region of interest" description="Disordered" evidence="1">
    <location>
        <begin position="36"/>
        <end position="80"/>
    </location>
</feature>
<evidence type="ECO:0000256" key="1">
    <source>
        <dbReference type="SAM" id="MobiDB-lite"/>
    </source>
</evidence>
<organism evidence="3 4">
    <name type="scientific">Porphyromonas asaccharolytica (strain ATCC 25260 / DSM 20707 / BCRC 10618 / CCUG 7834 / JCM 6326 / LMG 13178 / VPI 4198 / B440)</name>
    <name type="common">Bacteroides asaccharolyticus</name>
    <dbReference type="NCBI Taxonomy" id="879243"/>
    <lineage>
        <taxon>Bacteria</taxon>
        <taxon>Pseudomonadati</taxon>
        <taxon>Bacteroidota</taxon>
        <taxon>Bacteroidia</taxon>
        <taxon>Bacteroidales</taxon>
        <taxon>Porphyromonadaceae</taxon>
        <taxon>Porphyromonas</taxon>
    </lineage>
</organism>
<evidence type="ECO:0000259" key="2">
    <source>
        <dbReference type="Pfam" id="PF14905"/>
    </source>
</evidence>
<name>F4KJB7_PORAD</name>
<feature type="compositionally biased region" description="Polar residues" evidence="1">
    <location>
        <begin position="36"/>
        <end position="46"/>
    </location>
</feature>
<dbReference type="EMBL" id="CP002689">
    <property type="protein sequence ID" value="AEE12560.1"/>
    <property type="molecule type" value="Genomic_DNA"/>
</dbReference>
<dbReference type="Proteomes" id="UP000006545">
    <property type="component" value="Chromosome"/>
</dbReference>
<dbReference type="HOGENOM" id="CLU_017617_2_0_10"/>
<dbReference type="KEGG" id="pah:Poras_0610"/>
<sequence>MILGRKSGILAILVVVSLMLTQSLSGQTLKEDLNGQTLKESSSGQTVKEDLSGQAVKEQPQQAQSAQPQTQQPQQGETYRGQLRDRVTEEPISMATVILLSADSTVVSTTLSSDGGTFELSGVGAHWLQVNHLAYQTLRVSLDAPLPDVLYMDQATGELGEVVVKAERPLMKLVDGTTPSYDIDQLFAHSSVTTAYEMLGQLPGMSMQGDVPTLVGTNGYTLVFNGQPSDVPQEMLLERLKSIPREMVASVEISYTPIARYRAKGASINVVFKGQTAGTPLSGTSGQLFTEYSNRYYSNYAAGGSVNYSAPNGFSVTANYRASLGKIRSDLIYDIAPFGRYTKGLEIENTGYTNYNKHTLFAELGYKFGRHSLSVDYYGNLTPPGGTTRYQVNQKERTPLESLNKGNDNTHHVAINYRLGGNLLAGLFYTHYRDHREVLYGMEQSASSPYATSYTSDQLSQVWGGHIDNSHSWESGWGLSYGSKVSYSKTINGQTYLWRNGQQVPNGAVSGTSKELLADLYIGGKKQFNNGLSLGLTLIGDYANYIGADETFQIIPQASLSYASNPNHVLQVNIQSSKRDPSYWEREPFSRSDDRYQLWEGNPQIRPYVTYFWQVNYIFKQRYVFFLSGYYQPHRFEQQMYLDPDRSRLVYKTWNWHYANNASIGAVVPLPQTKWWNARLTLNGQLNSVKLEIPYEPTYQCTKPQYYVALSNEFRLSQKHNITIGLDGSYLHGAIQGYYSLGDIYNLACRAKWTSQDKKWSLTLRGDDLLNAGVPRVRVNYGIHQVDFRPSRYNTRFSLHLSYTFGSFDKVQTKEPTQLSTDRFGI</sequence>
<dbReference type="RefSeq" id="WP_013760135.1">
    <property type="nucleotide sequence ID" value="NC_015501.1"/>
</dbReference>
<dbReference type="Pfam" id="PF14905">
    <property type="entry name" value="OMP_b-brl_3"/>
    <property type="match status" value="1"/>
</dbReference>
<reference evidence="4" key="1">
    <citation type="submission" date="2011-04" db="EMBL/GenBank/DDBJ databases">
        <title>The complete genome of Porphyromonas asaccharolytica DSM 20707.</title>
        <authorList>
            <person name="Lucas S."/>
            <person name="Han J."/>
            <person name="Lapidus A."/>
            <person name="Bruce D."/>
            <person name="Goodwin L."/>
            <person name="Pitluck S."/>
            <person name="Peters L."/>
            <person name="Kyrpides N."/>
            <person name="Mavromatis K."/>
            <person name="Ivanova N."/>
            <person name="Ovchinnikova G."/>
            <person name="Pagani I."/>
            <person name="Lu M."/>
            <person name="Detter J.C."/>
            <person name="Tapia R."/>
            <person name="Han C."/>
            <person name="Land M."/>
            <person name="Hauser L."/>
            <person name="Markowitz V."/>
            <person name="Cheng J.-F."/>
            <person name="Hugenholtz P."/>
            <person name="Woyke T."/>
            <person name="Wu D."/>
            <person name="Gronow S."/>
            <person name="Wellnitz S."/>
            <person name="Brambilla E."/>
            <person name="Klenk H.-P."/>
            <person name="Eisen J.A."/>
        </authorList>
    </citation>
    <scope>NUCLEOTIDE SEQUENCE [LARGE SCALE GENOMIC DNA]</scope>
    <source>
        <strain evidence="4">ATCC 25260 / DSM 20707 / VPI 4198</strain>
    </source>
</reference>
<dbReference type="STRING" id="879243.Poras_0610"/>
<feature type="domain" description="Outer membrane protein beta-barrel" evidence="2">
    <location>
        <begin position="420"/>
        <end position="803"/>
    </location>
</feature>
<dbReference type="AlphaFoldDB" id="F4KJB7"/>
<keyword evidence="4" id="KW-1185">Reference proteome</keyword>
<evidence type="ECO:0000313" key="4">
    <source>
        <dbReference type="Proteomes" id="UP000006545"/>
    </source>
</evidence>
<evidence type="ECO:0000313" key="3">
    <source>
        <dbReference type="EMBL" id="AEE12560.1"/>
    </source>
</evidence>
<dbReference type="SUPFAM" id="SSF56935">
    <property type="entry name" value="Porins"/>
    <property type="match status" value="1"/>
</dbReference>